<dbReference type="GO" id="GO:0009507">
    <property type="term" value="C:chloroplast"/>
    <property type="evidence" value="ECO:0007669"/>
    <property type="project" value="TreeGrafter"/>
</dbReference>
<comment type="caution">
    <text evidence="4">The sequence shown here is derived from an EMBL/GenBank/DDBJ whole genome shotgun (WGS) entry which is preliminary data.</text>
</comment>
<dbReference type="SUPFAM" id="SSF54928">
    <property type="entry name" value="RNA-binding domain, RBD"/>
    <property type="match status" value="1"/>
</dbReference>
<feature type="domain" description="RRM" evidence="3">
    <location>
        <begin position="90"/>
        <end position="168"/>
    </location>
</feature>
<dbReference type="GO" id="GO:0016554">
    <property type="term" value="P:cytidine to uridine editing"/>
    <property type="evidence" value="ECO:0007669"/>
    <property type="project" value="TreeGrafter"/>
</dbReference>
<proteinExistence type="predicted"/>
<evidence type="ECO:0000259" key="3">
    <source>
        <dbReference type="PROSITE" id="PS50102"/>
    </source>
</evidence>
<evidence type="ECO:0000256" key="1">
    <source>
        <dbReference type="ARBA" id="ARBA00022884"/>
    </source>
</evidence>
<dbReference type="Pfam" id="PF00076">
    <property type="entry name" value="RRM_1"/>
    <property type="match status" value="1"/>
</dbReference>
<organism evidence="4 5">
    <name type="scientific">Tripterygium wilfordii</name>
    <name type="common">Thunder God vine</name>
    <dbReference type="NCBI Taxonomy" id="458696"/>
    <lineage>
        <taxon>Eukaryota</taxon>
        <taxon>Viridiplantae</taxon>
        <taxon>Streptophyta</taxon>
        <taxon>Embryophyta</taxon>
        <taxon>Tracheophyta</taxon>
        <taxon>Spermatophyta</taxon>
        <taxon>Magnoliopsida</taxon>
        <taxon>eudicotyledons</taxon>
        <taxon>Gunneridae</taxon>
        <taxon>Pentapetalae</taxon>
        <taxon>rosids</taxon>
        <taxon>fabids</taxon>
        <taxon>Celastrales</taxon>
        <taxon>Celastraceae</taxon>
        <taxon>Tripterygium</taxon>
    </lineage>
</organism>
<dbReference type="Proteomes" id="UP000593562">
    <property type="component" value="Unassembled WGS sequence"/>
</dbReference>
<dbReference type="PROSITE" id="PS50102">
    <property type="entry name" value="RRM"/>
    <property type="match status" value="1"/>
</dbReference>
<dbReference type="InterPro" id="IPR012677">
    <property type="entry name" value="Nucleotide-bd_a/b_plait_sf"/>
</dbReference>
<dbReference type="AlphaFoldDB" id="A0A7J7CJ44"/>
<dbReference type="GO" id="GO:0003723">
    <property type="term" value="F:RNA binding"/>
    <property type="evidence" value="ECO:0007669"/>
    <property type="project" value="UniProtKB-UniRule"/>
</dbReference>
<dbReference type="EMBL" id="JAAARO010000016">
    <property type="protein sequence ID" value="KAF5734070.1"/>
    <property type="molecule type" value="Genomic_DNA"/>
</dbReference>
<dbReference type="GO" id="GO:1900871">
    <property type="term" value="P:chloroplast mRNA modification"/>
    <property type="evidence" value="ECO:0007669"/>
    <property type="project" value="TreeGrafter"/>
</dbReference>
<evidence type="ECO:0000313" key="5">
    <source>
        <dbReference type="Proteomes" id="UP000593562"/>
    </source>
</evidence>
<dbReference type="Gene3D" id="3.30.70.330">
    <property type="match status" value="1"/>
</dbReference>
<sequence>MAGSVCLCLKIFPNSALLRRTESQTPLTIQLTSGSGSSSSPSCISWFSGSSKANRLISLSRSRRKHGSSSYVLASSSSPSPSPSTSRSKTRLYVSGLSFRTTEESLRNAFKIFGQLVEVNLVMDSIANRPRGFAFLRYATEEESLKAIEGMHGKFLDGRVIFVEIAKRRSELHRGFGTTEDHI</sequence>
<dbReference type="InterPro" id="IPR000504">
    <property type="entry name" value="RRM_dom"/>
</dbReference>
<gene>
    <name evidence="4" type="ORF">HS088_TW16G00512</name>
</gene>
<dbReference type="SMART" id="SM00360">
    <property type="entry name" value="RRM"/>
    <property type="match status" value="1"/>
</dbReference>
<dbReference type="InParanoid" id="A0A7J7CJ44"/>
<dbReference type="PANTHER" id="PTHR48029">
    <property type="entry name" value="NUCLEOLAR PROTEIN 8"/>
    <property type="match status" value="1"/>
</dbReference>
<dbReference type="InterPro" id="IPR035979">
    <property type="entry name" value="RBD_domain_sf"/>
</dbReference>
<keyword evidence="1 2" id="KW-0694">RNA-binding</keyword>
<dbReference type="PANTHER" id="PTHR48029:SF1">
    <property type="entry name" value="NUCLEOLAR PROTEIN 8"/>
    <property type="match status" value="1"/>
</dbReference>
<dbReference type="OrthoDB" id="439808at2759"/>
<evidence type="ECO:0000313" key="4">
    <source>
        <dbReference type="EMBL" id="KAF5734070.1"/>
    </source>
</evidence>
<evidence type="ECO:0000256" key="2">
    <source>
        <dbReference type="PROSITE-ProRule" id="PRU00176"/>
    </source>
</evidence>
<reference evidence="4 5" key="1">
    <citation type="journal article" date="2020" name="Nat. Commun.">
        <title>Genome of Tripterygium wilfordii and identification of cytochrome P450 involved in triptolide biosynthesis.</title>
        <authorList>
            <person name="Tu L."/>
            <person name="Su P."/>
            <person name="Zhang Z."/>
            <person name="Gao L."/>
            <person name="Wang J."/>
            <person name="Hu T."/>
            <person name="Zhou J."/>
            <person name="Zhang Y."/>
            <person name="Zhao Y."/>
            <person name="Liu Y."/>
            <person name="Song Y."/>
            <person name="Tong Y."/>
            <person name="Lu Y."/>
            <person name="Yang J."/>
            <person name="Xu C."/>
            <person name="Jia M."/>
            <person name="Peters R.J."/>
            <person name="Huang L."/>
            <person name="Gao W."/>
        </authorList>
    </citation>
    <scope>NUCLEOTIDE SEQUENCE [LARGE SCALE GENOMIC DNA]</scope>
    <source>
        <strain evidence="5">cv. XIE 37</strain>
        <tissue evidence="4">Leaf</tissue>
    </source>
</reference>
<accession>A0A7J7CJ44</accession>
<keyword evidence="5" id="KW-1185">Reference proteome</keyword>
<protein>
    <submittedName>
        <fullName evidence="4">Glycine-rich RNA-binding protein 3 mitochondrial</fullName>
    </submittedName>
</protein>
<name>A0A7J7CJ44_TRIWF</name>